<evidence type="ECO:0000256" key="4">
    <source>
        <dbReference type="ARBA" id="ARBA00022801"/>
    </source>
</evidence>
<proteinExistence type="inferred from homology"/>
<evidence type="ECO:0000256" key="5">
    <source>
        <dbReference type="ARBA" id="ARBA00023180"/>
    </source>
</evidence>
<dbReference type="GO" id="GO:0006508">
    <property type="term" value="P:proteolysis"/>
    <property type="evidence" value="ECO:0007669"/>
    <property type="project" value="UniProtKB-KW"/>
</dbReference>
<evidence type="ECO:0000256" key="1">
    <source>
        <dbReference type="ARBA" id="ARBA00011079"/>
    </source>
</evidence>
<protein>
    <submittedName>
        <fullName evidence="6">Dipeptidyl peptidase 2</fullName>
    </submittedName>
</protein>
<comment type="similarity">
    <text evidence="1">Belongs to the peptidase S28 family.</text>
</comment>
<gene>
    <name evidence="6" type="ORF">Ctob_014593</name>
</gene>
<reference evidence="7" key="1">
    <citation type="journal article" date="2015" name="PLoS Genet.">
        <title>Genome Sequence and Transcriptome Analyses of Chrysochromulina tobin: Metabolic Tools for Enhanced Algal Fitness in the Prominent Order Prymnesiales (Haptophyceae).</title>
        <authorList>
            <person name="Hovde B.T."/>
            <person name="Deodato C.R."/>
            <person name="Hunsperger H.M."/>
            <person name="Ryken S.A."/>
            <person name="Yost W."/>
            <person name="Jha R.K."/>
            <person name="Patterson J."/>
            <person name="Monnat R.J. Jr."/>
            <person name="Barlow S.B."/>
            <person name="Starkenburg S.R."/>
            <person name="Cattolico R.A."/>
        </authorList>
    </citation>
    <scope>NUCLEOTIDE SEQUENCE</scope>
    <source>
        <strain evidence="7">CCMP291</strain>
    </source>
</reference>
<dbReference type="InterPro" id="IPR042269">
    <property type="entry name" value="Ser_carbopepase_S28_SKS"/>
</dbReference>
<dbReference type="InterPro" id="IPR029058">
    <property type="entry name" value="AB_hydrolase_fold"/>
</dbReference>
<dbReference type="Proteomes" id="UP000037460">
    <property type="component" value="Unassembled WGS sequence"/>
</dbReference>
<evidence type="ECO:0000256" key="2">
    <source>
        <dbReference type="ARBA" id="ARBA00022670"/>
    </source>
</evidence>
<keyword evidence="3" id="KW-0732">Signal</keyword>
<dbReference type="GO" id="GO:0070008">
    <property type="term" value="F:serine-type exopeptidase activity"/>
    <property type="evidence" value="ECO:0007669"/>
    <property type="project" value="InterPro"/>
</dbReference>
<keyword evidence="2" id="KW-0645">Protease</keyword>
<evidence type="ECO:0000313" key="6">
    <source>
        <dbReference type="EMBL" id="KOO32625.1"/>
    </source>
</evidence>
<evidence type="ECO:0000313" key="7">
    <source>
        <dbReference type="Proteomes" id="UP000037460"/>
    </source>
</evidence>
<dbReference type="Pfam" id="PF05577">
    <property type="entry name" value="Peptidase_S28"/>
    <property type="match status" value="1"/>
</dbReference>
<accession>A0A0M0K1E5</accession>
<keyword evidence="4" id="KW-0378">Hydrolase</keyword>
<dbReference type="EMBL" id="JWZX01001722">
    <property type="protein sequence ID" value="KOO32625.1"/>
    <property type="molecule type" value="Genomic_DNA"/>
</dbReference>
<dbReference type="Gene3D" id="3.40.50.1820">
    <property type="entry name" value="alpha/beta hydrolase"/>
    <property type="match status" value="1"/>
</dbReference>
<name>A0A0M0K1E5_9EUKA</name>
<dbReference type="GO" id="GO:0008239">
    <property type="term" value="F:dipeptidyl-peptidase activity"/>
    <property type="evidence" value="ECO:0007669"/>
    <property type="project" value="TreeGrafter"/>
</dbReference>
<organism evidence="6 7">
    <name type="scientific">Chrysochromulina tobinii</name>
    <dbReference type="NCBI Taxonomy" id="1460289"/>
    <lineage>
        <taxon>Eukaryota</taxon>
        <taxon>Haptista</taxon>
        <taxon>Haptophyta</taxon>
        <taxon>Prymnesiophyceae</taxon>
        <taxon>Prymnesiales</taxon>
        <taxon>Chrysochromulinaceae</taxon>
        <taxon>Chrysochromulina</taxon>
    </lineage>
</organism>
<dbReference type="OrthoDB" id="2130629at2759"/>
<dbReference type="PANTHER" id="PTHR11010">
    <property type="entry name" value="PROTEASE S28 PRO-X CARBOXYPEPTIDASE-RELATED"/>
    <property type="match status" value="1"/>
</dbReference>
<keyword evidence="5" id="KW-0325">Glycoprotein</keyword>
<evidence type="ECO:0000256" key="3">
    <source>
        <dbReference type="ARBA" id="ARBA00022729"/>
    </source>
</evidence>
<dbReference type="Gene3D" id="1.20.120.980">
    <property type="entry name" value="Serine carboxypeptidase S28, SKS domain"/>
    <property type="match status" value="1"/>
</dbReference>
<dbReference type="AlphaFoldDB" id="A0A0M0K1E5"/>
<dbReference type="InterPro" id="IPR008758">
    <property type="entry name" value="Peptidase_S28"/>
</dbReference>
<keyword evidence="7" id="KW-1185">Reference proteome</keyword>
<sequence length="310" mass="33293">MEKQRAADFYAITESAYPCSETLGAAFRALWAAPADAWERLGDDFGLCSSSRIHNATSLEALVGFLQQQLSDLAFANYPYPVGDMPANPAAYACSKTRATAAHRPTPQASGVANSEPPTPTPAADGWLPLRDALTWRYLPAGGCIALRGAFSAYTPGFLPGAWTFQRCTDLVMAFEVRDSSRMFLRCGADGFSANCAAAGLDALRSFCAAEFGVQVPDAARQQAVWGQNWTRASGGSRIIFSNGDLDPWGYGGVDDDVQAHDDDPDRPVVLHIAKGAHHLDLRAPDPADPPSVVIAREQETAVLARWLDM</sequence>
<dbReference type="PANTHER" id="PTHR11010:SF38">
    <property type="entry name" value="LYSOSOMAL PRO-X CARBOXYPEPTIDASE"/>
    <property type="match status" value="1"/>
</dbReference>
<comment type="caution">
    <text evidence="6">The sequence shown here is derived from an EMBL/GenBank/DDBJ whole genome shotgun (WGS) entry which is preliminary data.</text>
</comment>